<feature type="signal peptide" evidence="5">
    <location>
        <begin position="1"/>
        <end position="19"/>
    </location>
</feature>
<evidence type="ECO:0000256" key="3">
    <source>
        <dbReference type="ARBA" id="ARBA00022729"/>
    </source>
</evidence>
<accession>A0A222FFP9</accession>
<dbReference type="InterPro" id="IPR044084">
    <property type="entry name" value="AvModA-like_subst-bd"/>
</dbReference>
<sequence length="259" mass="28470">MRRWILFLMGWLLALSAQAETIRVAVAANFNAPLQALVAEFEQQHTDVDVRISSGSSGKLFAQIVNGAPFDVFLSADRDKPARLAEQGLAAEVNTYAIGQLALWSAADNIDVLARLKQGDFARLAIANPKLAPYGLAAQQTLLALHLPADVMTAARQRQVMGENVSQVYQFITTGNADLGFVALSHIQQPNLTPAQWPGSVWLVPDVLHQPIRQDLALLKRSGQSQQQRLAAQQLRNFLLSPQAQPILQRFGYRAHYAD</sequence>
<comment type="similarity">
    <text evidence="1">Belongs to the bacterial solute-binding protein ModA family.</text>
</comment>
<dbReference type="KEGG" id="bsan:CHH28_00885"/>
<dbReference type="Gene3D" id="3.40.190.10">
    <property type="entry name" value="Periplasmic binding protein-like II"/>
    <property type="match status" value="2"/>
</dbReference>
<protein>
    <submittedName>
        <fullName evidence="6">Molybdate ABC transporter substrate-binding protein</fullName>
    </submittedName>
</protein>
<evidence type="ECO:0000256" key="5">
    <source>
        <dbReference type="SAM" id="SignalP"/>
    </source>
</evidence>
<dbReference type="Pfam" id="PF13531">
    <property type="entry name" value="SBP_bac_11"/>
    <property type="match status" value="1"/>
</dbReference>
<feature type="binding site" evidence="4">
    <location>
        <position position="165"/>
    </location>
    <ligand>
        <name>molybdate</name>
        <dbReference type="ChEBI" id="CHEBI:36264"/>
    </ligand>
</feature>
<evidence type="ECO:0000313" key="7">
    <source>
        <dbReference type="Proteomes" id="UP000202440"/>
    </source>
</evidence>
<dbReference type="RefSeq" id="WP_094058542.1">
    <property type="nucleotide sequence ID" value="NZ_CP022530.1"/>
</dbReference>
<dbReference type="AlphaFoldDB" id="A0A222FFP9"/>
<name>A0A222FFP9_9GAMM</name>
<keyword evidence="7" id="KW-1185">Reference proteome</keyword>
<dbReference type="NCBIfam" id="TIGR01256">
    <property type="entry name" value="modA"/>
    <property type="match status" value="1"/>
</dbReference>
<evidence type="ECO:0000256" key="1">
    <source>
        <dbReference type="ARBA" id="ARBA00009175"/>
    </source>
</evidence>
<dbReference type="PANTHER" id="PTHR30632:SF14">
    <property type="entry name" value="TUNGSTATE_MOLYBDATE_CHROMATE-BINDING PROTEIN MODA"/>
    <property type="match status" value="1"/>
</dbReference>
<dbReference type="InterPro" id="IPR005950">
    <property type="entry name" value="ModA"/>
</dbReference>
<evidence type="ECO:0000256" key="4">
    <source>
        <dbReference type="PIRSR" id="PIRSR004846-1"/>
    </source>
</evidence>
<dbReference type="CDD" id="cd13539">
    <property type="entry name" value="PBP2_AvModA"/>
    <property type="match status" value="1"/>
</dbReference>
<dbReference type="Proteomes" id="UP000202440">
    <property type="component" value="Chromosome"/>
</dbReference>
<dbReference type="OrthoDB" id="9785015at2"/>
<dbReference type="SUPFAM" id="SSF53850">
    <property type="entry name" value="Periplasmic binding protein-like II"/>
    <property type="match status" value="1"/>
</dbReference>
<keyword evidence="4" id="KW-0500">Molybdenum</keyword>
<evidence type="ECO:0000256" key="2">
    <source>
        <dbReference type="ARBA" id="ARBA00022723"/>
    </source>
</evidence>
<feature type="binding site" evidence="4">
    <location>
        <position position="57"/>
    </location>
    <ligand>
        <name>molybdate</name>
        <dbReference type="ChEBI" id="CHEBI:36264"/>
    </ligand>
</feature>
<evidence type="ECO:0000313" key="6">
    <source>
        <dbReference type="EMBL" id="ASP37324.1"/>
    </source>
</evidence>
<dbReference type="InterPro" id="IPR050682">
    <property type="entry name" value="ModA/WtpA"/>
</dbReference>
<dbReference type="PIRSF" id="PIRSF004846">
    <property type="entry name" value="ModA"/>
    <property type="match status" value="1"/>
</dbReference>
<feature type="chain" id="PRO_5012375033" evidence="5">
    <location>
        <begin position="20"/>
        <end position="259"/>
    </location>
</feature>
<gene>
    <name evidence="6" type="primary">modA</name>
    <name evidence="6" type="ORF">CHH28_00885</name>
</gene>
<dbReference type="GO" id="GO:0030973">
    <property type="term" value="F:molybdate ion binding"/>
    <property type="evidence" value="ECO:0007669"/>
    <property type="project" value="InterPro"/>
</dbReference>
<dbReference type="GO" id="GO:0046872">
    <property type="term" value="F:metal ion binding"/>
    <property type="evidence" value="ECO:0007669"/>
    <property type="project" value="UniProtKB-KW"/>
</dbReference>
<dbReference type="GO" id="GO:0015689">
    <property type="term" value="P:molybdate ion transport"/>
    <property type="evidence" value="ECO:0007669"/>
    <property type="project" value="InterPro"/>
</dbReference>
<reference evidence="6 7" key="1">
    <citation type="submission" date="2017-07" db="EMBL/GenBank/DDBJ databases">
        <title>Annotated genome sequence of Bacterioplanes sanyensis isolated from Red Sea.</title>
        <authorList>
            <person name="Rehman Z.U."/>
        </authorList>
    </citation>
    <scope>NUCLEOTIDE SEQUENCE [LARGE SCALE GENOMIC DNA]</scope>
    <source>
        <strain evidence="6 7">NV9</strain>
    </source>
</reference>
<keyword evidence="3 5" id="KW-0732">Signal</keyword>
<organism evidence="6 7">
    <name type="scientific">Bacterioplanes sanyensis</name>
    <dbReference type="NCBI Taxonomy" id="1249553"/>
    <lineage>
        <taxon>Bacteria</taxon>
        <taxon>Pseudomonadati</taxon>
        <taxon>Pseudomonadota</taxon>
        <taxon>Gammaproteobacteria</taxon>
        <taxon>Oceanospirillales</taxon>
        <taxon>Oceanospirillaceae</taxon>
        <taxon>Bacterioplanes</taxon>
    </lineage>
</organism>
<dbReference type="PANTHER" id="PTHR30632">
    <property type="entry name" value="MOLYBDATE-BINDING PERIPLASMIC PROTEIN"/>
    <property type="match status" value="1"/>
</dbReference>
<dbReference type="EMBL" id="CP022530">
    <property type="protein sequence ID" value="ASP37324.1"/>
    <property type="molecule type" value="Genomic_DNA"/>
</dbReference>
<keyword evidence="2 4" id="KW-0479">Metal-binding</keyword>
<proteinExistence type="inferred from homology"/>